<dbReference type="Proteomes" id="UP000270296">
    <property type="component" value="Unassembled WGS sequence"/>
</dbReference>
<dbReference type="EMBL" id="UZAM01012027">
    <property type="protein sequence ID" value="VDP19652.1"/>
    <property type="molecule type" value="Genomic_DNA"/>
</dbReference>
<keyword evidence="3" id="KW-1185">Reference proteome</keyword>
<proteinExistence type="predicted"/>
<evidence type="ECO:0000313" key="4">
    <source>
        <dbReference type="WBParaSite" id="SBAD_0000916501-mRNA-1"/>
    </source>
</evidence>
<name>A0A183IYZ7_9BILA</name>
<accession>A0A183IYZ7</accession>
<evidence type="ECO:0000313" key="2">
    <source>
        <dbReference type="EMBL" id="VDP19652.1"/>
    </source>
</evidence>
<gene>
    <name evidence="2" type="ORF">SBAD_LOCUS8845</name>
</gene>
<organism evidence="4">
    <name type="scientific">Soboliphyme baturini</name>
    <dbReference type="NCBI Taxonomy" id="241478"/>
    <lineage>
        <taxon>Eukaryota</taxon>
        <taxon>Metazoa</taxon>
        <taxon>Ecdysozoa</taxon>
        <taxon>Nematoda</taxon>
        <taxon>Enoplea</taxon>
        <taxon>Dorylaimia</taxon>
        <taxon>Dioctophymatida</taxon>
        <taxon>Dioctophymatoidea</taxon>
        <taxon>Soboliphymatidae</taxon>
        <taxon>Soboliphyme</taxon>
    </lineage>
</organism>
<sequence length="124" mass="13521">MGHKVLVWLAVGNCQPHCPAVVKSNGRRSLSKTLQKVSAATLMIDALMAGSAHGGTYIYNPTGPDNSARRPIRSLPRSSAFCKSHSLMPGRRWSVIGSWSSVVGRRRHSARRRRSSVVGRRSSV</sequence>
<dbReference type="WBParaSite" id="SBAD_0000916501-mRNA-1">
    <property type="protein sequence ID" value="SBAD_0000916501-mRNA-1"/>
    <property type="gene ID" value="SBAD_0000916501"/>
</dbReference>
<evidence type="ECO:0000256" key="1">
    <source>
        <dbReference type="SAM" id="MobiDB-lite"/>
    </source>
</evidence>
<protein>
    <submittedName>
        <fullName evidence="4">Transposase</fullName>
    </submittedName>
</protein>
<feature type="compositionally biased region" description="Basic residues" evidence="1">
    <location>
        <begin position="104"/>
        <end position="115"/>
    </location>
</feature>
<feature type="region of interest" description="Disordered" evidence="1">
    <location>
        <begin position="104"/>
        <end position="124"/>
    </location>
</feature>
<reference evidence="4" key="1">
    <citation type="submission" date="2016-06" db="UniProtKB">
        <authorList>
            <consortium name="WormBaseParasite"/>
        </authorList>
    </citation>
    <scope>IDENTIFICATION</scope>
</reference>
<dbReference type="AlphaFoldDB" id="A0A183IYZ7"/>
<reference evidence="2 3" key="2">
    <citation type="submission" date="2018-11" db="EMBL/GenBank/DDBJ databases">
        <authorList>
            <consortium name="Pathogen Informatics"/>
        </authorList>
    </citation>
    <scope>NUCLEOTIDE SEQUENCE [LARGE SCALE GENOMIC DNA]</scope>
</reference>
<evidence type="ECO:0000313" key="3">
    <source>
        <dbReference type="Proteomes" id="UP000270296"/>
    </source>
</evidence>